<evidence type="ECO:0000256" key="2">
    <source>
        <dbReference type="ARBA" id="ARBA00022723"/>
    </source>
</evidence>
<dbReference type="RefSeq" id="WP_145643724.1">
    <property type="nucleotide sequence ID" value="NZ_VIWP01000021.1"/>
</dbReference>
<organism evidence="6 7">
    <name type="scientific">Neorhizobium alkalisoli</name>
    <dbReference type="NCBI Taxonomy" id="528178"/>
    <lineage>
        <taxon>Bacteria</taxon>
        <taxon>Pseudomonadati</taxon>
        <taxon>Pseudomonadota</taxon>
        <taxon>Alphaproteobacteria</taxon>
        <taxon>Hyphomicrobiales</taxon>
        <taxon>Rhizobiaceae</taxon>
        <taxon>Rhizobium/Agrobacterium group</taxon>
        <taxon>Neorhizobium</taxon>
    </lineage>
</organism>
<evidence type="ECO:0000259" key="5">
    <source>
        <dbReference type="PROSITE" id="PS51891"/>
    </source>
</evidence>
<dbReference type="PROSITE" id="PS51891">
    <property type="entry name" value="CENP_V_GFA"/>
    <property type="match status" value="1"/>
</dbReference>
<keyword evidence="2" id="KW-0479">Metal-binding</keyword>
<evidence type="ECO:0000256" key="3">
    <source>
        <dbReference type="ARBA" id="ARBA00022833"/>
    </source>
</evidence>
<name>A0A561PZ41_9HYPH</name>
<dbReference type="Gene3D" id="3.90.1590.10">
    <property type="entry name" value="glutathione-dependent formaldehyde- activating enzyme (gfa)"/>
    <property type="match status" value="1"/>
</dbReference>
<dbReference type="PANTHER" id="PTHR33337:SF40">
    <property type="entry name" value="CENP-V_GFA DOMAIN-CONTAINING PROTEIN-RELATED"/>
    <property type="match status" value="1"/>
</dbReference>
<evidence type="ECO:0000256" key="4">
    <source>
        <dbReference type="ARBA" id="ARBA00023239"/>
    </source>
</evidence>
<evidence type="ECO:0000256" key="1">
    <source>
        <dbReference type="ARBA" id="ARBA00005495"/>
    </source>
</evidence>
<dbReference type="PANTHER" id="PTHR33337">
    <property type="entry name" value="GFA DOMAIN-CONTAINING PROTEIN"/>
    <property type="match status" value="1"/>
</dbReference>
<keyword evidence="4" id="KW-0456">Lyase</keyword>
<keyword evidence="3" id="KW-0862">Zinc</keyword>
<dbReference type="AlphaFoldDB" id="A0A561PZ41"/>
<accession>A0A561PZ41</accession>
<dbReference type="SUPFAM" id="SSF51316">
    <property type="entry name" value="Mss4-like"/>
    <property type="match status" value="1"/>
</dbReference>
<dbReference type="OrthoDB" id="9807246at2"/>
<gene>
    <name evidence="6" type="ORF">FHW37_12134</name>
</gene>
<dbReference type="InterPro" id="IPR011057">
    <property type="entry name" value="Mss4-like_sf"/>
</dbReference>
<dbReference type="GO" id="GO:0016846">
    <property type="term" value="F:carbon-sulfur lyase activity"/>
    <property type="evidence" value="ECO:0007669"/>
    <property type="project" value="InterPro"/>
</dbReference>
<evidence type="ECO:0000313" key="6">
    <source>
        <dbReference type="EMBL" id="TWF43364.1"/>
    </source>
</evidence>
<comment type="caution">
    <text evidence="6">The sequence shown here is derived from an EMBL/GenBank/DDBJ whole genome shotgun (WGS) entry which is preliminary data.</text>
</comment>
<dbReference type="InterPro" id="IPR006913">
    <property type="entry name" value="CENP-V/GFA"/>
</dbReference>
<dbReference type="EMBL" id="VIWP01000021">
    <property type="protein sequence ID" value="TWF43364.1"/>
    <property type="molecule type" value="Genomic_DNA"/>
</dbReference>
<keyword evidence="7" id="KW-1185">Reference proteome</keyword>
<feature type="domain" description="CENP-V/GFA" evidence="5">
    <location>
        <begin position="3"/>
        <end position="122"/>
    </location>
</feature>
<sequence length="134" mass="15104">MHIDGACQCGQITYDAEVDPDNVSICHCTDCQRLTGSAYRVTVSARADRFQITTGEPKLYVKIADNGRRRNQFFCPNCGSPIYATGQDEDTHQVGIRLGTVNQRRRLRPQSQIWCSSELPWSQNLGDLPRRDAD</sequence>
<reference evidence="6 7" key="1">
    <citation type="submission" date="2019-06" db="EMBL/GenBank/DDBJ databases">
        <title>Sorghum-associated microbial communities from plants grown in Nebraska, USA.</title>
        <authorList>
            <person name="Schachtman D."/>
        </authorList>
    </citation>
    <scope>NUCLEOTIDE SEQUENCE [LARGE SCALE GENOMIC DNA]</scope>
    <source>
        <strain evidence="6 7">1225</strain>
    </source>
</reference>
<dbReference type="GO" id="GO:0046872">
    <property type="term" value="F:metal ion binding"/>
    <property type="evidence" value="ECO:0007669"/>
    <property type="project" value="UniProtKB-KW"/>
</dbReference>
<dbReference type="Pfam" id="PF04828">
    <property type="entry name" value="GFA"/>
    <property type="match status" value="1"/>
</dbReference>
<proteinExistence type="inferred from homology"/>
<evidence type="ECO:0000313" key="7">
    <source>
        <dbReference type="Proteomes" id="UP000320653"/>
    </source>
</evidence>
<comment type="similarity">
    <text evidence="1">Belongs to the Gfa family.</text>
</comment>
<dbReference type="Proteomes" id="UP000320653">
    <property type="component" value="Unassembled WGS sequence"/>
</dbReference>
<protein>
    <recommendedName>
        <fullName evidence="5">CENP-V/GFA domain-containing protein</fullName>
    </recommendedName>
</protein>